<comment type="caution">
    <text evidence="4">The sequence shown here is derived from an EMBL/GenBank/DDBJ whole genome shotgun (WGS) entry which is preliminary data.</text>
</comment>
<evidence type="ECO:0000256" key="2">
    <source>
        <dbReference type="ARBA" id="ARBA00022729"/>
    </source>
</evidence>
<dbReference type="EMBL" id="WHWC01000007">
    <property type="protein sequence ID" value="KAG8380208.1"/>
    <property type="molecule type" value="Genomic_DNA"/>
</dbReference>
<reference evidence="4" key="1">
    <citation type="submission" date="2019-10" db="EMBL/GenBank/DDBJ databases">
        <authorList>
            <person name="Zhang R."/>
            <person name="Pan Y."/>
            <person name="Wang J."/>
            <person name="Ma R."/>
            <person name="Yu S."/>
        </authorList>
    </citation>
    <scope>NUCLEOTIDE SEQUENCE</scope>
    <source>
        <strain evidence="4">LA-IB0</strain>
        <tissue evidence="4">Leaf</tissue>
    </source>
</reference>
<dbReference type="Proteomes" id="UP000826271">
    <property type="component" value="Unassembled WGS sequence"/>
</dbReference>
<evidence type="ECO:0000256" key="1">
    <source>
        <dbReference type="ARBA" id="ARBA00008668"/>
    </source>
</evidence>
<dbReference type="InterPro" id="IPR001087">
    <property type="entry name" value="GDSL"/>
</dbReference>
<dbReference type="PANTHER" id="PTHR45966">
    <property type="entry name" value="GDSL-LIKE LIPASE/ACYLHYDROLASE"/>
    <property type="match status" value="1"/>
</dbReference>
<proteinExistence type="inferred from homology"/>
<feature type="signal peptide" evidence="3">
    <location>
        <begin position="1"/>
        <end position="15"/>
    </location>
</feature>
<evidence type="ECO:0000256" key="3">
    <source>
        <dbReference type="SAM" id="SignalP"/>
    </source>
</evidence>
<dbReference type="InterPro" id="IPR036514">
    <property type="entry name" value="SGNH_hydro_sf"/>
</dbReference>
<dbReference type="PANTHER" id="PTHR45966:SF4">
    <property type="entry name" value="GDSL ESTERASE_LIPASE 5"/>
    <property type="match status" value="1"/>
</dbReference>
<dbReference type="CDD" id="cd01837">
    <property type="entry name" value="SGNH_plant_lipase_like"/>
    <property type="match status" value="1"/>
</dbReference>
<gene>
    <name evidence="4" type="ORF">BUALT_Bualt07G0169500</name>
</gene>
<organism evidence="4 5">
    <name type="scientific">Buddleja alternifolia</name>
    <dbReference type="NCBI Taxonomy" id="168488"/>
    <lineage>
        <taxon>Eukaryota</taxon>
        <taxon>Viridiplantae</taxon>
        <taxon>Streptophyta</taxon>
        <taxon>Embryophyta</taxon>
        <taxon>Tracheophyta</taxon>
        <taxon>Spermatophyta</taxon>
        <taxon>Magnoliopsida</taxon>
        <taxon>eudicotyledons</taxon>
        <taxon>Gunneridae</taxon>
        <taxon>Pentapetalae</taxon>
        <taxon>asterids</taxon>
        <taxon>lamiids</taxon>
        <taxon>Lamiales</taxon>
        <taxon>Scrophulariaceae</taxon>
        <taxon>Buddlejeae</taxon>
        <taxon>Buddleja</taxon>
    </lineage>
</organism>
<name>A0AAV6XCF1_9LAMI</name>
<dbReference type="GO" id="GO:0016298">
    <property type="term" value="F:lipase activity"/>
    <property type="evidence" value="ECO:0007669"/>
    <property type="project" value="TreeGrafter"/>
</dbReference>
<evidence type="ECO:0000313" key="4">
    <source>
        <dbReference type="EMBL" id="KAG8380208.1"/>
    </source>
</evidence>
<evidence type="ECO:0008006" key="6">
    <source>
        <dbReference type="Google" id="ProtNLM"/>
    </source>
</evidence>
<dbReference type="AlphaFoldDB" id="A0AAV6XCF1"/>
<keyword evidence="2 3" id="KW-0732">Signal</keyword>
<dbReference type="InterPro" id="IPR044552">
    <property type="entry name" value="GLIP1-5/GLL25"/>
</dbReference>
<dbReference type="Pfam" id="PF00657">
    <property type="entry name" value="Lipase_GDSL"/>
    <property type="match status" value="1"/>
</dbReference>
<feature type="chain" id="PRO_5043809511" description="GDSL esterase/lipase 5" evidence="3">
    <location>
        <begin position="16"/>
        <end position="295"/>
    </location>
</feature>
<protein>
    <recommendedName>
        <fullName evidence="6">GDSL esterase/lipase 5</fullName>
    </recommendedName>
</protein>
<sequence length="295" mass="33605">MLLSFMLIYRCFVTCKVIAERAKLPVIPPYLHPRKRNYQNIYHGVNFASAGAGVLSDTFQGLVIDLRTQLKYYKREVAQLKSQKGHSNSSTILSSAVYLFSIGTNDYISPFLLNSSLLASYSHSKYVKMVIGNLTIVVKEIYKNGGRKFRFLNLGELGCLPGLRILRPETKGGCLEEASDLAKLHNKALHKLLSKMKQQLHGFKYFIYDFNTNLNQKITQPLQYGLKEGKKACCGTGLFNGIFSCGGKRLIKEFKVCENPGEFVFWDSYHLTERVYKQMADQMWSIGIKKLFQCF</sequence>
<comment type="similarity">
    <text evidence="1">Belongs to the 'GDSL' lipolytic enzyme family.</text>
</comment>
<accession>A0AAV6XCF1</accession>
<dbReference type="InterPro" id="IPR035669">
    <property type="entry name" value="SGNH_plant_lipase-like"/>
</dbReference>
<evidence type="ECO:0000313" key="5">
    <source>
        <dbReference type="Proteomes" id="UP000826271"/>
    </source>
</evidence>
<dbReference type="Gene3D" id="3.40.50.1110">
    <property type="entry name" value="SGNH hydrolase"/>
    <property type="match status" value="1"/>
</dbReference>
<keyword evidence="5" id="KW-1185">Reference proteome</keyword>